<evidence type="ECO:0000256" key="7">
    <source>
        <dbReference type="ARBA" id="ARBA00022840"/>
    </source>
</evidence>
<dbReference type="InterPro" id="IPR027417">
    <property type="entry name" value="P-loop_NTPase"/>
</dbReference>
<dbReference type="PANTHER" id="PTHR11088">
    <property type="entry name" value="TRNA DIMETHYLALLYLTRANSFERASE"/>
    <property type="match status" value="1"/>
</dbReference>
<evidence type="ECO:0000313" key="14">
    <source>
        <dbReference type="EMBL" id="AQQ70222.1"/>
    </source>
</evidence>
<keyword evidence="5 10" id="KW-0819">tRNA processing</keyword>
<keyword evidence="15" id="KW-1185">Reference proteome</keyword>
<keyword evidence="7 10" id="KW-0067">ATP-binding</keyword>
<keyword evidence="8 10" id="KW-0460">Magnesium</keyword>
<keyword evidence="4 10" id="KW-0808">Transferase</keyword>
<protein>
    <recommendedName>
        <fullName evidence="10">tRNA dimethylallyltransferase</fullName>
        <ecNumber evidence="10">2.5.1.75</ecNumber>
    </recommendedName>
    <alternativeName>
        <fullName evidence="10">Dimethylallyl diphosphate:tRNA dimethylallyltransferase</fullName>
        <shortName evidence="10">DMAPP:tRNA dimethylallyltransferase</shortName>
        <shortName evidence="10">DMATase</shortName>
    </alternativeName>
    <alternativeName>
        <fullName evidence="10">Isopentenyl-diphosphate:tRNA isopentenyltransferase</fullName>
        <shortName evidence="10">IPP transferase</shortName>
        <shortName evidence="10">IPPT</shortName>
        <shortName evidence="10">IPTase</shortName>
    </alternativeName>
</protein>
<dbReference type="NCBIfam" id="TIGR00174">
    <property type="entry name" value="miaA"/>
    <property type="match status" value="1"/>
</dbReference>
<evidence type="ECO:0000313" key="15">
    <source>
        <dbReference type="Proteomes" id="UP000188181"/>
    </source>
</evidence>
<dbReference type="Gene3D" id="3.40.50.300">
    <property type="entry name" value="P-loop containing nucleotide triphosphate hydrolases"/>
    <property type="match status" value="1"/>
</dbReference>
<dbReference type="STRING" id="1851148.SMSP2_00565"/>
<evidence type="ECO:0000256" key="9">
    <source>
        <dbReference type="ARBA" id="ARBA00049563"/>
    </source>
</evidence>
<comment type="cofactor">
    <cofactor evidence="1 10">
        <name>Mg(2+)</name>
        <dbReference type="ChEBI" id="CHEBI:18420"/>
    </cofactor>
</comment>
<comment type="catalytic activity">
    <reaction evidence="9 10 11">
        <text>adenosine(37) in tRNA + dimethylallyl diphosphate = N(6)-dimethylallyladenosine(37) in tRNA + diphosphate</text>
        <dbReference type="Rhea" id="RHEA:26482"/>
        <dbReference type="Rhea" id="RHEA-COMP:10162"/>
        <dbReference type="Rhea" id="RHEA-COMP:10375"/>
        <dbReference type="ChEBI" id="CHEBI:33019"/>
        <dbReference type="ChEBI" id="CHEBI:57623"/>
        <dbReference type="ChEBI" id="CHEBI:74411"/>
        <dbReference type="ChEBI" id="CHEBI:74415"/>
        <dbReference type="EC" id="2.5.1.75"/>
    </reaction>
</comment>
<evidence type="ECO:0000256" key="8">
    <source>
        <dbReference type="ARBA" id="ARBA00022842"/>
    </source>
</evidence>
<dbReference type="PANTHER" id="PTHR11088:SF60">
    <property type="entry name" value="TRNA DIMETHYLALLYLTRANSFERASE"/>
    <property type="match status" value="1"/>
</dbReference>
<evidence type="ECO:0000256" key="12">
    <source>
        <dbReference type="RuleBase" id="RU003784"/>
    </source>
</evidence>
<dbReference type="EC" id="2.5.1.75" evidence="10"/>
<dbReference type="Gene3D" id="1.10.20.140">
    <property type="match status" value="1"/>
</dbReference>
<evidence type="ECO:0000256" key="5">
    <source>
        <dbReference type="ARBA" id="ARBA00022694"/>
    </source>
</evidence>
<evidence type="ECO:0000256" key="4">
    <source>
        <dbReference type="ARBA" id="ARBA00022679"/>
    </source>
</evidence>
<dbReference type="AlphaFoldDB" id="A0A1Q2MD85"/>
<dbReference type="Pfam" id="PF01715">
    <property type="entry name" value="IPPT"/>
    <property type="match status" value="1"/>
</dbReference>
<comment type="caution">
    <text evidence="10">Lacks conserved residue(s) required for the propagation of feature annotation.</text>
</comment>
<evidence type="ECO:0000256" key="13">
    <source>
        <dbReference type="RuleBase" id="RU003785"/>
    </source>
</evidence>
<evidence type="ECO:0000256" key="1">
    <source>
        <dbReference type="ARBA" id="ARBA00001946"/>
    </source>
</evidence>
<dbReference type="SUPFAM" id="SSF52540">
    <property type="entry name" value="P-loop containing nucleoside triphosphate hydrolases"/>
    <property type="match status" value="1"/>
</dbReference>
<dbReference type="Proteomes" id="UP000188181">
    <property type="component" value="Chromosome"/>
</dbReference>
<sequence length="305" mass="34790">MIMIIGVTGSGKSRLAYDLAVSLEAEIVSIDSMKVYRGMDIGTAKPPIERRRQVKYHLIDVVDPWESFSVSRFLELSEAAIADIKSRGRSVVGAGGTAMYVKNMLYGLFEGPGSDHELRNQLKDRYNTEGGLAMHKELESVDPEAAARIHPNDQRRIVRALEVFRLSGKPISSFQTQFSAPQPDPRWHVIGVRRAKEVESRRINSRVKKMIELGLVDEARRLYELEKPLSKQASVAIGYAELFEHFEGKLSLEKAIEKIKINTRRLAKSQRTWFKTFKNVHWIELEESESPEQVLSKTLEHLRLF</sequence>
<feature type="binding site" evidence="10">
    <location>
        <begin position="6"/>
        <end position="13"/>
    </location>
    <ligand>
        <name>ATP</name>
        <dbReference type="ChEBI" id="CHEBI:30616"/>
    </ligand>
</feature>
<feature type="site" description="Interaction with substrate tRNA" evidence="10">
    <location>
        <position position="97"/>
    </location>
</feature>
<dbReference type="GO" id="GO:0052381">
    <property type="term" value="F:tRNA dimethylallyltransferase activity"/>
    <property type="evidence" value="ECO:0007669"/>
    <property type="project" value="UniProtKB-UniRule"/>
</dbReference>
<evidence type="ECO:0000256" key="6">
    <source>
        <dbReference type="ARBA" id="ARBA00022741"/>
    </source>
</evidence>
<reference evidence="15" key="1">
    <citation type="submission" date="2017-02" db="EMBL/GenBank/DDBJ databases">
        <title>Comparative genomics and description of representatives of a novel lineage of planctomycetes thriving in anoxic sediments.</title>
        <authorList>
            <person name="Spring S."/>
            <person name="Bunk B."/>
            <person name="Sproer C."/>
        </authorList>
    </citation>
    <scope>NUCLEOTIDE SEQUENCE [LARGE SCALE GENOMIC DNA]</scope>
    <source>
        <strain evidence="15">SM-Chi-D1</strain>
    </source>
</reference>
<evidence type="ECO:0000256" key="11">
    <source>
        <dbReference type="RuleBase" id="RU003783"/>
    </source>
</evidence>
<dbReference type="InterPro" id="IPR039657">
    <property type="entry name" value="Dimethylallyltransferase"/>
</dbReference>
<evidence type="ECO:0000256" key="2">
    <source>
        <dbReference type="ARBA" id="ARBA00003213"/>
    </source>
</evidence>
<accession>A0A1Q2MD85</accession>
<feature type="region of interest" description="Interaction with substrate tRNA" evidence="10">
    <location>
        <begin position="31"/>
        <end position="34"/>
    </location>
</feature>
<dbReference type="HAMAP" id="MF_00185">
    <property type="entry name" value="IPP_trans"/>
    <property type="match status" value="1"/>
</dbReference>
<dbReference type="GO" id="GO:0006400">
    <property type="term" value="P:tRNA modification"/>
    <property type="evidence" value="ECO:0007669"/>
    <property type="project" value="TreeGrafter"/>
</dbReference>
<proteinExistence type="inferred from homology"/>
<dbReference type="GO" id="GO:0005524">
    <property type="term" value="F:ATP binding"/>
    <property type="evidence" value="ECO:0007669"/>
    <property type="project" value="UniProtKB-UniRule"/>
</dbReference>
<comment type="subunit">
    <text evidence="10">Monomer.</text>
</comment>
<organism evidence="14 15">
    <name type="scientific">Limihaloglobus sulfuriphilus</name>
    <dbReference type="NCBI Taxonomy" id="1851148"/>
    <lineage>
        <taxon>Bacteria</taxon>
        <taxon>Pseudomonadati</taxon>
        <taxon>Planctomycetota</taxon>
        <taxon>Phycisphaerae</taxon>
        <taxon>Sedimentisphaerales</taxon>
        <taxon>Sedimentisphaeraceae</taxon>
        <taxon>Limihaloglobus</taxon>
    </lineage>
</organism>
<dbReference type="EMBL" id="CP019646">
    <property type="protein sequence ID" value="AQQ70222.1"/>
    <property type="molecule type" value="Genomic_DNA"/>
</dbReference>
<name>A0A1Q2MD85_9BACT</name>
<evidence type="ECO:0000256" key="10">
    <source>
        <dbReference type="HAMAP-Rule" id="MF_00185"/>
    </source>
</evidence>
<dbReference type="InterPro" id="IPR018022">
    <property type="entry name" value="IPT"/>
</dbReference>
<comment type="function">
    <text evidence="2 10 12">Catalyzes the transfer of a dimethylallyl group onto the adenine at position 37 in tRNAs that read codons beginning with uridine, leading to the formation of N6-(dimethylallyl)adenosine (i(6)A).</text>
</comment>
<feature type="binding site" evidence="10">
    <location>
        <begin position="8"/>
        <end position="13"/>
    </location>
    <ligand>
        <name>substrate</name>
    </ligand>
</feature>
<dbReference type="FunFam" id="1.10.20.140:FF:000001">
    <property type="entry name" value="tRNA dimethylallyltransferase"/>
    <property type="match status" value="1"/>
</dbReference>
<comment type="similarity">
    <text evidence="3 10 13">Belongs to the IPP transferase family.</text>
</comment>
<feature type="site" description="Interaction with substrate tRNA" evidence="10">
    <location>
        <position position="119"/>
    </location>
</feature>
<keyword evidence="6 10" id="KW-0547">Nucleotide-binding</keyword>
<gene>
    <name evidence="10 14" type="primary">miaA</name>
    <name evidence="14" type="ORF">SMSP2_00565</name>
</gene>
<dbReference type="KEGG" id="pbas:SMSP2_00565"/>
<evidence type="ECO:0000256" key="3">
    <source>
        <dbReference type="ARBA" id="ARBA00005842"/>
    </source>
</evidence>